<evidence type="ECO:0000256" key="6">
    <source>
        <dbReference type="ARBA" id="ARBA00022790"/>
    </source>
</evidence>
<dbReference type="Pfam" id="PF01399">
    <property type="entry name" value="PCI"/>
    <property type="match status" value="1"/>
</dbReference>
<evidence type="ECO:0000256" key="1">
    <source>
        <dbReference type="ARBA" id="ARBA00004123"/>
    </source>
</evidence>
<reference evidence="9" key="1">
    <citation type="submission" date="2009-08" db="EMBL/GenBank/DDBJ databases">
        <title>Annotation of Salpingoeca rosetta.</title>
        <authorList>
            <consortium name="The Broad Institute Genome Sequencing Platform"/>
            <person name="Russ C."/>
            <person name="Cuomo C."/>
            <person name="Burger G."/>
            <person name="Gray M.W."/>
            <person name="Holland P.W.H."/>
            <person name="King N."/>
            <person name="Lang F.B.F."/>
            <person name="Roger A.J."/>
            <person name="Ruiz-Trillo I."/>
            <person name="Young S.K."/>
            <person name="Zeng Q."/>
            <person name="Gargeya S."/>
            <person name="Alvarado L."/>
            <person name="Berlin A."/>
            <person name="Chapman S.B."/>
            <person name="Chen Z."/>
            <person name="Freedman E."/>
            <person name="Gellesch M."/>
            <person name="Goldberg J."/>
            <person name="Griggs A."/>
            <person name="Gujja S."/>
            <person name="Heilman E."/>
            <person name="Heiman D."/>
            <person name="Howarth C."/>
            <person name="Mehta T."/>
            <person name="Neiman D."/>
            <person name="Pearson M."/>
            <person name="Roberts A."/>
            <person name="Saif S."/>
            <person name="Shea T."/>
            <person name="Shenoy N."/>
            <person name="Sisk P."/>
            <person name="Stolte C."/>
            <person name="Sykes S."/>
            <person name="White J."/>
            <person name="Yandava C."/>
            <person name="Haas B."/>
            <person name="Nusbaum C."/>
            <person name="Birren B."/>
        </authorList>
    </citation>
    <scope>NUCLEOTIDE SEQUENCE [LARGE SCALE GENOMIC DNA]</scope>
    <source>
        <strain evidence="9">ATCC 50818</strain>
    </source>
</reference>
<dbReference type="PANTHER" id="PTHR10758">
    <property type="entry name" value="26S PROTEASOME NON-ATPASE REGULATORY SUBUNIT 3/COP9 SIGNALOSOME COMPLEX SUBUNIT 3"/>
    <property type="match status" value="1"/>
</dbReference>
<dbReference type="InterPro" id="IPR050756">
    <property type="entry name" value="CSN3"/>
</dbReference>
<dbReference type="SUPFAM" id="SSF46785">
    <property type="entry name" value="Winged helix' DNA-binding domain"/>
    <property type="match status" value="1"/>
</dbReference>
<evidence type="ECO:0000313" key="9">
    <source>
        <dbReference type="EMBL" id="EGD76235.1"/>
    </source>
</evidence>
<dbReference type="InterPro" id="IPR000717">
    <property type="entry name" value="PCI_dom"/>
</dbReference>
<dbReference type="PANTHER" id="PTHR10758:SF1">
    <property type="entry name" value="COP9 SIGNALOSOME COMPLEX SUBUNIT 3"/>
    <property type="match status" value="1"/>
</dbReference>
<dbReference type="InterPro" id="IPR036390">
    <property type="entry name" value="WH_DNA-bd_sf"/>
</dbReference>
<evidence type="ECO:0000256" key="7">
    <source>
        <dbReference type="ARBA" id="ARBA00023242"/>
    </source>
</evidence>
<evidence type="ECO:0000313" key="10">
    <source>
        <dbReference type="Proteomes" id="UP000007799"/>
    </source>
</evidence>
<evidence type="ECO:0000256" key="4">
    <source>
        <dbReference type="ARBA" id="ARBA00014878"/>
    </source>
</evidence>
<dbReference type="OMA" id="NHYHDLV"/>
<keyword evidence="5" id="KW-0963">Cytoplasm</keyword>
<organism evidence="10">
    <name type="scientific">Salpingoeca rosetta (strain ATCC 50818 / BSB-021)</name>
    <dbReference type="NCBI Taxonomy" id="946362"/>
    <lineage>
        <taxon>Eukaryota</taxon>
        <taxon>Choanoflagellata</taxon>
        <taxon>Craspedida</taxon>
        <taxon>Salpingoecidae</taxon>
        <taxon>Salpingoeca</taxon>
    </lineage>
</organism>
<keyword evidence="6" id="KW-0736">Signalosome</keyword>
<dbReference type="KEGG" id="sre:PTSG_00937"/>
<evidence type="ECO:0000259" key="8">
    <source>
        <dbReference type="SMART" id="SM00088"/>
    </source>
</evidence>
<keyword evidence="10" id="KW-1185">Reference proteome</keyword>
<keyword evidence="7" id="KW-0539">Nucleus</keyword>
<dbReference type="Proteomes" id="UP000007799">
    <property type="component" value="Unassembled WGS sequence"/>
</dbReference>
<dbReference type="RefSeq" id="XP_004998410.1">
    <property type="nucleotide sequence ID" value="XM_004998353.1"/>
</dbReference>
<evidence type="ECO:0000256" key="5">
    <source>
        <dbReference type="ARBA" id="ARBA00022490"/>
    </source>
</evidence>
<comment type="subcellular location">
    <subcellularLocation>
        <location evidence="2">Cytoplasm</location>
    </subcellularLocation>
    <subcellularLocation>
        <location evidence="1">Nucleus</location>
    </subcellularLocation>
</comment>
<dbReference type="InterPro" id="IPR055089">
    <property type="entry name" value="COP9_N"/>
</dbReference>
<dbReference type="EMBL" id="GL832956">
    <property type="protein sequence ID" value="EGD76235.1"/>
    <property type="molecule type" value="Genomic_DNA"/>
</dbReference>
<dbReference type="eggNOG" id="KOG2582">
    <property type="taxonomic scope" value="Eukaryota"/>
</dbReference>
<comment type="similarity">
    <text evidence="3">Belongs to the CSN3 family.</text>
</comment>
<dbReference type="SMART" id="SM00088">
    <property type="entry name" value="PINT"/>
    <property type="match status" value="1"/>
</dbReference>
<gene>
    <name evidence="9" type="ORF">PTSG_00937</name>
</gene>
<dbReference type="AlphaFoldDB" id="F2TXX6"/>
<dbReference type="Pfam" id="PF22788">
    <property type="entry name" value="COP9_hel_rpt"/>
    <property type="match status" value="1"/>
</dbReference>
<feature type="domain" description="PCI" evidence="8">
    <location>
        <begin position="298"/>
        <end position="388"/>
    </location>
</feature>
<accession>F2TXX6</accession>
<dbReference type="OrthoDB" id="29061at2759"/>
<dbReference type="InParanoid" id="F2TXX6"/>
<dbReference type="GeneID" id="16079004"/>
<name>F2TXX6_SALR5</name>
<dbReference type="GO" id="GO:0006511">
    <property type="term" value="P:ubiquitin-dependent protein catabolic process"/>
    <property type="evidence" value="ECO:0007669"/>
    <property type="project" value="TreeGrafter"/>
</dbReference>
<evidence type="ECO:0000256" key="3">
    <source>
        <dbReference type="ARBA" id="ARBA00007084"/>
    </source>
</evidence>
<evidence type="ECO:0000256" key="2">
    <source>
        <dbReference type="ARBA" id="ARBA00004496"/>
    </source>
</evidence>
<dbReference type="GO" id="GO:0008180">
    <property type="term" value="C:COP9 signalosome"/>
    <property type="evidence" value="ECO:0007669"/>
    <property type="project" value="UniProtKB-KW"/>
</dbReference>
<dbReference type="STRING" id="946362.F2TXX6"/>
<dbReference type="GO" id="GO:0005737">
    <property type="term" value="C:cytoplasm"/>
    <property type="evidence" value="ECO:0007669"/>
    <property type="project" value="UniProtKB-SubCell"/>
</dbReference>
<dbReference type="FunCoup" id="F2TXX6">
    <property type="interactions" value="2020"/>
</dbReference>
<protein>
    <recommendedName>
        <fullName evidence="4">COP9 signalosome complex subunit 3</fullName>
    </recommendedName>
</protein>
<proteinExistence type="inferred from homology"/>
<sequence>MDASELRTDLEALHAEAEASTSIAAVTTVVNDYLNKFRSASAKAAVQDAIADVLPHMDAAAHPLPLAILLLLQQTAEDTPQRDQWIAYVSALFHNGDITKIQQCPEPFMSLAQMLSRILLKCNQAIRGVLAVKALLQRLVAPTTYCALHTEFAKLAVAARLYRIAADVVAHPIYDIYKHGADTERVMSYLYYKGLVQIGMKQHAAALHTLTLLSNYPGEAVSAIAVEGYKKLALLSVIVHGRAVKDKSSNSIGVSVLSRINRLCSKYNAFAEAVVANKNVDRLMQSYTDMFREDNNMGLAKQCVEAAKRHRIQRLTKTFITLSLDAITQRAALNDVREAQAILEDMIHSNQLCATIDARAGVVSFHDRQAPNMSEQSLQELQSNFQKTAELYQAARRTNEAIETSTTYIKQSIQASGLSMDFDMATDYDM</sequence>